<keyword evidence="3" id="KW-1185">Reference proteome</keyword>
<feature type="compositionally biased region" description="Basic residues" evidence="1">
    <location>
        <begin position="207"/>
        <end position="218"/>
    </location>
</feature>
<feature type="region of interest" description="Disordered" evidence="1">
    <location>
        <begin position="56"/>
        <end position="88"/>
    </location>
</feature>
<feature type="region of interest" description="Disordered" evidence="1">
    <location>
        <begin position="1"/>
        <end position="24"/>
    </location>
</feature>
<accession>A0A834XZE1</accession>
<protein>
    <submittedName>
        <fullName evidence="2">Uncharacterized protein</fullName>
    </submittedName>
</protein>
<evidence type="ECO:0000313" key="2">
    <source>
        <dbReference type="EMBL" id="KAF7996450.1"/>
    </source>
</evidence>
<gene>
    <name evidence="2" type="ORF">HCN44_002082</name>
</gene>
<feature type="region of interest" description="Disordered" evidence="1">
    <location>
        <begin position="195"/>
        <end position="218"/>
    </location>
</feature>
<dbReference type="EMBL" id="JACMRX010000001">
    <property type="protein sequence ID" value="KAF7996450.1"/>
    <property type="molecule type" value="Genomic_DNA"/>
</dbReference>
<feature type="compositionally biased region" description="Basic and acidic residues" evidence="1">
    <location>
        <begin position="1"/>
        <end position="10"/>
    </location>
</feature>
<feature type="compositionally biased region" description="Polar residues" evidence="1">
    <location>
        <begin position="195"/>
        <end position="206"/>
    </location>
</feature>
<feature type="compositionally biased region" description="Basic and acidic residues" evidence="1">
    <location>
        <begin position="140"/>
        <end position="149"/>
    </location>
</feature>
<organism evidence="2 3">
    <name type="scientific">Aphidius gifuensis</name>
    <name type="common">Parasitoid wasp</name>
    <dbReference type="NCBI Taxonomy" id="684658"/>
    <lineage>
        <taxon>Eukaryota</taxon>
        <taxon>Metazoa</taxon>
        <taxon>Ecdysozoa</taxon>
        <taxon>Arthropoda</taxon>
        <taxon>Hexapoda</taxon>
        <taxon>Insecta</taxon>
        <taxon>Pterygota</taxon>
        <taxon>Neoptera</taxon>
        <taxon>Endopterygota</taxon>
        <taxon>Hymenoptera</taxon>
        <taxon>Apocrita</taxon>
        <taxon>Ichneumonoidea</taxon>
        <taxon>Braconidae</taxon>
        <taxon>Aphidiinae</taxon>
        <taxon>Aphidius</taxon>
    </lineage>
</organism>
<evidence type="ECO:0000313" key="3">
    <source>
        <dbReference type="Proteomes" id="UP000639338"/>
    </source>
</evidence>
<evidence type="ECO:0000256" key="1">
    <source>
        <dbReference type="SAM" id="MobiDB-lite"/>
    </source>
</evidence>
<comment type="caution">
    <text evidence="2">The sequence shown here is derived from an EMBL/GenBank/DDBJ whole genome shotgun (WGS) entry which is preliminary data.</text>
</comment>
<feature type="region of interest" description="Disordered" evidence="1">
    <location>
        <begin position="116"/>
        <end position="149"/>
    </location>
</feature>
<dbReference type="AlphaFoldDB" id="A0A834XZE1"/>
<reference evidence="2 3" key="1">
    <citation type="submission" date="2020-08" db="EMBL/GenBank/DDBJ databases">
        <title>Aphidius gifuensis genome sequencing and assembly.</title>
        <authorList>
            <person name="Du Z."/>
        </authorList>
    </citation>
    <scope>NUCLEOTIDE SEQUENCE [LARGE SCALE GENOMIC DNA]</scope>
    <source>
        <strain evidence="2">YNYX2018</strain>
        <tissue evidence="2">Adults</tissue>
    </source>
</reference>
<name>A0A834XZE1_APHGI</name>
<proteinExistence type="predicted"/>
<dbReference type="Proteomes" id="UP000639338">
    <property type="component" value="Unassembled WGS sequence"/>
</dbReference>
<sequence length="218" mass="25257">MENDYFECHPRHGRLHKSKSSGPKKLLKQQNVSHCECTSKNPRLKKVRSPLTCHKDRDCRINSNENSEEEKPSFLNSPGLSSIAEDQKNGKNINKKINKVMEDALIREPDGFINEKNISRHIGKSMTSTSTTSDQDDNSDESKNHHENHSDLSHLIKLRWKYLNQIQHDLKCLHDLEKYIESRITPSLIFQNNSRTSKIMNSTKGRPTTRHNRSNNFL</sequence>